<dbReference type="AlphaFoldDB" id="A0A2M7UYB5"/>
<dbReference type="EMBL" id="PFPB01000033">
    <property type="protein sequence ID" value="PIZ88971.1"/>
    <property type="molecule type" value="Genomic_DNA"/>
</dbReference>
<evidence type="ECO:0000313" key="1">
    <source>
        <dbReference type="EMBL" id="PIZ88971.1"/>
    </source>
</evidence>
<proteinExistence type="predicted"/>
<dbReference type="Pfam" id="PF05015">
    <property type="entry name" value="HigB-like_toxin"/>
    <property type="match status" value="1"/>
</dbReference>
<dbReference type="InterPro" id="IPR035093">
    <property type="entry name" value="RelE/ParE_toxin_dom_sf"/>
</dbReference>
<protein>
    <submittedName>
        <fullName evidence="1">Plasmid stabilization protein</fullName>
    </submittedName>
</protein>
<sequence length="89" mass="10625">MPRISKSHSTPHFEKKFEKLPGNLQKIAIRKILLFEQNTLHPSLNAHKLKGPLSSFWSFYINKNYRVLFRFLVSSEVIYYDIDTHDIYK</sequence>
<organism evidence="1 2">
    <name type="scientific">Candidatus Nealsonbacteria bacterium CG_4_10_14_0_2_um_filter_38_17</name>
    <dbReference type="NCBI Taxonomy" id="1974680"/>
    <lineage>
        <taxon>Bacteria</taxon>
        <taxon>Candidatus Nealsoniibacteriota</taxon>
    </lineage>
</organism>
<evidence type="ECO:0000313" key="2">
    <source>
        <dbReference type="Proteomes" id="UP000230760"/>
    </source>
</evidence>
<comment type="caution">
    <text evidence="1">The sequence shown here is derived from an EMBL/GenBank/DDBJ whole genome shotgun (WGS) entry which is preliminary data.</text>
</comment>
<dbReference type="Proteomes" id="UP000230760">
    <property type="component" value="Unassembled WGS sequence"/>
</dbReference>
<accession>A0A2M7UYB5</accession>
<dbReference type="SUPFAM" id="SSF143011">
    <property type="entry name" value="RelE-like"/>
    <property type="match status" value="1"/>
</dbReference>
<dbReference type="InterPro" id="IPR007711">
    <property type="entry name" value="HigB-1"/>
</dbReference>
<gene>
    <name evidence="1" type="ORF">COX90_01880</name>
</gene>
<name>A0A2M7UYB5_9BACT</name>
<dbReference type="Gene3D" id="3.30.2310.20">
    <property type="entry name" value="RelE-like"/>
    <property type="match status" value="1"/>
</dbReference>
<reference evidence="2" key="1">
    <citation type="submission" date="2017-09" db="EMBL/GenBank/DDBJ databases">
        <title>Depth-based differentiation of microbial function through sediment-hosted aquifers and enrichment of novel symbionts in the deep terrestrial subsurface.</title>
        <authorList>
            <person name="Probst A.J."/>
            <person name="Ladd B."/>
            <person name="Jarett J.K."/>
            <person name="Geller-Mcgrath D.E."/>
            <person name="Sieber C.M.K."/>
            <person name="Emerson J.B."/>
            <person name="Anantharaman K."/>
            <person name="Thomas B.C."/>
            <person name="Malmstrom R."/>
            <person name="Stieglmeier M."/>
            <person name="Klingl A."/>
            <person name="Woyke T."/>
            <person name="Ryan C.M."/>
            <person name="Banfield J.F."/>
        </authorList>
    </citation>
    <scope>NUCLEOTIDE SEQUENCE [LARGE SCALE GENOMIC DNA]</scope>
</reference>